<dbReference type="EMBL" id="QFQP01000053">
    <property type="protein sequence ID" value="PZR04708.1"/>
    <property type="molecule type" value="Genomic_DNA"/>
</dbReference>
<evidence type="ECO:0000256" key="3">
    <source>
        <dbReference type="ARBA" id="ARBA00022691"/>
    </source>
</evidence>
<keyword evidence="3" id="KW-0949">S-adenosyl-L-methionine</keyword>
<keyword evidence="4" id="KW-0819">tRNA processing</keyword>
<comment type="similarity">
    <text evidence="5">Belongs to the TDD superfamily. DTWD2 family.</text>
</comment>
<evidence type="ECO:0000256" key="2">
    <source>
        <dbReference type="ARBA" id="ARBA00022679"/>
    </source>
</evidence>
<dbReference type="PANTHER" id="PTHR21392:SF0">
    <property type="entry name" value="TRNA-URIDINE AMINOCARBOXYPROPYLTRANSFERASE 2"/>
    <property type="match status" value="1"/>
</dbReference>
<dbReference type="InterPro" id="IPR039262">
    <property type="entry name" value="DTWD2/TAPT"/>
</dbReference>
<evidence type="ECO:0000313" key="7">
    <source>
        <dbReference type="EMBL" id="PZR04708.1"/>
    </source>
</evidence>
<evidence type="ECO:0000259" key="6">
    <source>
        <dbReference type="SMART" id="SM01144"/>
    </source>
</evidence>
<dbReference type="Proteomes" id="UP000249061">
    <property type="component" value="Unassembled WGS sequence"/>
</dbReference>
<organism evidence="7 8">
    <name type="scientific">Archangium gephyra</name>
    <dbReference type="NCBI Taxonomy" id="48"/>
    <lineage>
        <taxon>Bacteria</taxon>
        <taxon>Pseudomonadati</taxon>
        <taxon>Myxococcota</taxon>
        <taxon>Myxococcia</taxon>
        <taxon>Myxococcales</taxon>
        <taxon>Cystobacterineae</taxon>
        <taxon>Archangiaceae</taxon>
        <taxon>Archangium</taxon>
    </lineage>
</organism>
<sequence>MDVAVPEFRELCLRCRRPKTVCWCSAVTQVPSSTHVVFIQHPREARVPISTCRMAHLSLPNSELHVGLSAVGNPALEALCREEDVAVLFPSESAIDVDALTAPPKKLVVVDGTWSNAKKVVEKCPLLSKLPRLKFFPEQPGNYRIRKEPEAHCLATIEATAFVLERLEKAPQRFTPILSAFDAMVEKQLAFISDGASASRHQNRKKRNTVRVDPLIPLRDRELVVVFGEANAWPLCDDSRPLPDDPELVQLVAERISTGERFVKLIRPARPLGPRVPMHLDVAAETIEAATPRDEAFAAWANFVKPGDLLIGWGGYCADLLAREGHTPAEHLNFRGTLARVIDGSPGGVEEMALQHGAALPDGQGRAVRRLAALAFVTRAVLDGRIARPERRTRNRVLIETGSPT</sequence>
<dbReference type="EC" id="2.5.1.25" evidence="1"/>
<gene>
    <name evidence="7" type="ORF">DI536_33715</name>
</gene>
<comment type="caution">
    <text evidence="7">The sequence shown here is derived from an EMBL/GenBank/DDBJ whole genome shotgun (WGS) entry which is preliminary data.</text>
</comment>
<dbReference type="GO" id="GO:0016432">
    <property type="term" value="F:tRNA-uridine aminocarboxypropyltransferase activity"/>
    <property type="evidence" value="ECO:0007669"/>
    <property type="project" value="UniProtKB-EC"/>
</dbReference>
<proteinExistence type="inferred from homology"/>
<dbReference type="AlphaFoldDB" id="A0A2W5U740"/>
<dbReference type="SMART" id="SM01144">
    <property type="entry name" value="DTW"/>
    <property type="match status" value="1"/>
</dbReference>
<protein>
    <recommendedName>
        <fullName evidence="1">tRNA-uridine aminocarboxypropyltransferase</fullName>
        <ecNumber evidence="1">2.5.1.25</ecNumber>
    </recommendedName>
</protein>
<dbReference type="GO" id="GO:0008033">
    <property type="term" value="P:tRNA processing"/>
    <property type="evidence" value="ECO:0007669"/>
    <property type="project" value="UniProtKB-KW"/>
</dbReference>
<dbReference type="PANTHER" id="PTHR21392">
    <property type="entry name" value="TRNA-URIDINE AMINOCARBOXYPROPYLTRANSFERASE 2"/>
    <property type="match status" value="1"/>
</dbReference>
<reference evidence="7 8" key="1">
    <citation type="submission" date="2017-08" db="EMBL/GenBank/DDBJ databases">
        <title>Infants hospitalized years apart are colonized by the same room-sourced microbial strains.</title>
        <authorList>
            <person name="Brooks B."/>
            <person name="Olm M.R."/>
            <person name="Firek B.A."/>
            <person name="Baker R."/>
            <person name="Thomas B.C."/>
            <person name="Morowitz M.J."/>
            <person name="Banfield J.F."/>
        </authorList>
    </citation>
    <scope>NUCLEOTIDE SEQUENCE [LARGE SCALE GENOMIC DNA]</scope>
    <source>
        <strain evidence="7">S2_003_000_R2_14</strain>
    </source>
</reference>
<name>A0A2W5U740_9BACT</name>
<evidence type="ECO:0000256" key="1">
    <source>
        <dbReference type="ARBA" id="ARBA00012386"/>
    </source>
</evidence>
<keyword evidence="2" id="KW-0808">Transferase</keyword>
<evidence type="ECO:0000256" key="4">
    <source>
        <dbReference type="ARBA" id="ARBA00022694"/>
    </source>
</evidence>
<evidence type="ECO:0000313" key="8">
    <source>
        <dbReference type="Proteomes" id="UP000249061"/>
    </source>
</evidence>
<accession>A0A2W5U740</accession>
<dbReference type="InterPro" id="IPR005636">
    <property type="entry name" value="DTW"/>
</dbReference>
<dbReference type="Pfam" id="PF03942">
    <property type="entry name" value="DTW"/>
    <property type="match status" value="1"/>
</dbReference>
<feature type="domain" description="DTW" evidence="6">
    <location>
        <begin position="8"/>
        <end position="193"/>
    </location>
</feature>
<evidence type="ECO:0000256" key="5">
    <source>
        <dbReference type="ARBA" id="ARBA00034489"/>
    </source>
</evidence>